<comment type="caution">
    <text evidence="2">The sequence shown here is derived from an EMBL/GenBank/DDBJ whole genome shotgun (WGS) entry which is preliminary data.</text>
</comment>
<protein>
    <recommendedName>
        <fullName evidence="4">Lipoprotein</fullName>
    </recommendedName>
</protein>
<name>A0A4Y3VSD2_9ACTN</name>
<keyword evidence="1" id="KW-0732">Signal</keyword>
<feature type="chain" id="PRO_5021357811" description="Lipoprotein" evidence="1">
    <location>
        <begin position="27"/>
        <end position="276"/>
    </location>
</feature>
<dbReference type="EMBL" id="BJND01000056">
    <property type="protein sequence ID" value="GEC08701.1"/>
    <property type="molecule type" value="Genomic_DNA"/>
</dbReference>
<reference evidence="2 3" key="1">
    <citation type="submission" date="2019-06" db="EMBL/GenBank/DDBJ databases">
        <title>Whole genome shotgun sequence of Streptomyces spinoverrucosus NBRC 14228.</title>
        <authorList>
            <person name="Hosoyama A."/>
            <person name="Uohara A."/>
            <person name="Ohji S."/>
            <person name="Ichikawa N."/>
        </authorList>
    </citation>
    <scope>NUCLEOTIDE SEQUENCE [LARGE SCALE GENOMIC DNA]</scope>
    <source>
        <strain evidence="2 3">NBRC 14228</strain>
    </source>
</reference>
<sequence length="276" mass="29181">MRIRATVATVTGALALSVLAAPAVHAAPGEPYKLNVTFSHFKITKAIKVGATGHYSTTVTYKLTHGTDVDIKAKDFVTNPVLYRGSLATPSSVRLTGVKPAACTVNSATTATCTGKIDIYPGEDLLNSDAGTWKGAAVAIAYNGQDPAGEEFDISKVGHADKEGLGTTLVRRAAQLTVNASPEPVQKGKTLTVTGKLTRANWETGKYAGYATQPVELQFRKKNATTYTKVKTLKTNTRGDLKTTVKASVDGYYRFVFKGTTTATAVNAAGDFVDVK</sequence>
<proteinExistence type="predicted"/>
<dbReference type="Proteomes" id="UP000317881">
    <property type="component" value="Unassembled WGS sequence"/>
</dbReference>
<dbReference type="RefSeq" id="WP_141313417.1">
    <property type="nucleotide sequence ID" value="NZ_BJND01000056.1"/>
</dbReference>
<evidence type="ECO:0000256" key="1">
    <source>
        <dbReference type="SAM" id="SignalP"/>
    </source>
</evidence>
<accession>A0A4Y3VSD2</accession>
<evidence type="ECO:0008006" key="4">
    <source>
        <dbReference type="Google" id="ProtNLM"/>
    </source>
</evidence>
<dbReference type="OrthoDB" id="3296851at2"/>
<organism evidence="2 3">
    <name type="scientific">Streptomyces spinoverrucosus</name>
    <dbReference type="NCBI Taxonomy" id="284043"/>
    <lineage>
        <taxon>Bacteria</taxon>
        <taxon>Bacillati</taxon>
        <taxon>Actinomycetota</taxon>
        <taxon>Actinomycetes</taxon>
        <taxon>Kitasatosporales</taxon>
        <taxon>Streptomycetaceae</taxon>
        <taxon>Streptomyces</taxon>
    </lineage>
</organism>
<dbReference type="AlphaFoldDB" id="A0A4Y3VSD2"/>
<feature type="signal peptide" evidence="1">
    <location>
        <begin position="1"/>
        <end position="26"/>
    </location>
</feature>
<keyword evidence="3" id="KW-1185">Reference proteome</keyword>
<evidence type="ECO:0000313" key="2">
    <source>
        <dbReference type="EMBL" id="GEC08701.1"/>
    </source>
</evidence>
<evidence type="ECO:0000313" key="3">
    <source>
        <dbReference type="Proteomes" id="UP000317881"/>
    </source>
</evidence>
<gene>
    <name evidence="2" type="ORF">SSP24_63560</name>
</gene>